<dbReference type="OrthoDB" id="8550210at2"/>
<gene>
    <name evidence="1" type="ORF">AAW31_17175</name>
    <name evidence="2" type="ORF">BCL69_11088</name>
</gene>
<dbReference type="EMBL" id="VNHT01000108">
    <property type="protein sequence ID" value="TYP72116.1"/>
    <property type="molecule type" value="Genomic_DNA"/>
</dbReference>
<evidence type="ECO:0000313" key="4">
    <source>
        <dbReference type="Proteomes" id="UP000324176"/>
    </source>
</evidence>
<dbReference type="KEGG" id="nco:AAW31_17175"/>
<dbReference type="AlphaFoldDB" id="A0A0F7KJP2"/>
<evidence type="ECO:0000313" key="3">
    <source>
        <dbReference type="Proteomes" id="UP000034156"/>
    </source>
</evidence>
<organism evidence="1 3">
    <name type="scientific">Nitrosomonas communis</name>
    <dbReference type="NCBI Taxonomy" id="44574"/>
    <lineage>
        <taxon>Bacteria</taxon>
        <taxon>Pseudomonadati</taxon>
        <taxon>Pseudomonadota</taxon>
        <taxon>Betaproteobacteria</taxon>
        <taxon>Nitrosomonadales</taxon>
        <taxon>Nitrosomonadaceae</taxon>
        <taxon>Nitrosomonas</taxon>
    </lineage>
</organism>
<keyword evidence="3" id="KW-1185">Reference proteome</keyword>
<dbReference type="Proteomes" id="UP000324176">
    <property type="component" value="Unassembled WGS sequence"/>
</dbReference>
<dbReference type="EMBL" id="CP011451">
    <property type="protein sequence ID" value="AKH39159.1"/>
    <property type="molecule type" value="Genomic_DNA"/>
</dbReference>
<reference evidence="2 4" key="3">
    <citation type="submission" date="2019-07" db="EMBL/GenBank/DDBJ databases">
        <title>Active sludge and wastewater microbial communities from Klosterneuburg, Austria.</title>
        <authorList>
            <person name="Wagner M."/>
        </authorList>
    </citation>
    <scope>NUCLEOTIDE SEQUENCE [LARGE SCALE GENOMIC DNA]</scope>
    <source>
        <strain evidence="2 4">Nm2</strain>
    </source>
</reference>
<name>A0A0F7KJP2_9PROT</name>
<reference evidence="1 3" key="2">
    <citation type="journal article" date="2016" name="Genome Announc.">
        <title>Genome Sequence of Nitrosomonas communis Strain Nm2, a Mesophilic Ammonia-Oxidizing Bacterium Isolated from Mediterranean Soil.</title>
        <authorList>
            <person name="Kozlowski J.A."/>
            <person name="Kits K.D."/>
            <person name="Stein L.Y."/>
        </authorList>
    </citation>
    <scope>NUCLEOTIDE SEQUENCE [LARGE SCALE GENOMIC DNA]</scope>
    <source>
        <strain evidence="1 3">Nm2</strain>
    </source>
</reference>
<dbReference type="PATRIC" id="fig|44574.3.peg.4132"/>
<protein>
    <submittedName>
        <fullName evidence="1">Uncharacterized protein</fullName>
    </submittedName>
</protein>
<proteinExistence type="predicted"/>
<reference evidence="3" key="1">
    <citation type="submission" date="2015-05" db="EMBL/GenBank/DDBJ databases">
        <title>Draft genome of Nitrosomonas communis strain Nm2.</title>
        <authorList>
            <person name="Kozlowski J.A."/>
            <person name="Kits K.D."/>
            <person name="Stein L.Y."/>
        </authorList>
    </citation>
    <scope>NUCLEOTIDE SEQUENCE [LARGE SCALE GENOMIC DNA]</scope>
    <source>
        <strain evidence="3">Nm2</strain>
    </source>
</reference>
<sequence length="61" mass="6607">MKKEQVRQLFPEACKLADEVRDVFGDEVKLVYLQEGERELGAPSTEGVAVGGITGDIACPL</sequence>
<accession>A0A0F7KJP2</accession>
<dbReference type="Proteomes" id="UP000034156">
    <property type="component" value="Chromosome"/>
</dbReference>
<dbReference type="RefSeq" id="WP_046851182.1">
    <property type="nucleotide sequence ID" value="NZ_CP011451.1"/>
</dbReference>
<evidence type="ECO:0000313" key="1">
    <source>
        <dbReference type="EMBL" id="AKH39159.1"/>
    </source>
</evidence>
<evidence type="ECO:0000313" key="2">
    <source>
        <dbReference type="EMBL" id="TYP72116.1"/>
    </source>
</evidence>